<evidence type="ECO:0000313" key="2">
    <source>
        <dbReference type="Proteomes" id="UP000053447"/>
    </source>
</evidence>
<dbReference type="AlphaFoldDB" id="A0A0W4ZM30"/>
<reference evidence="1" key="1">
    <citation type="submission" date="2015-06" db="EMBL/GenBank/DDBJ databases">
        <title>Mechanisms of Adaptation to a Mammalian Host Environment by Pneumocystis, an Opportunistic Pathogen of Immunosuppressed Patients.</title>
        <authorList>
            <consortium name="The Broad Institute Genomics Platform"/>
            <person name="Cuomo C.A."/>
            <person name="Ma L."/>
            <person name="Huang D.W."/>
            <person name="Kutty G."/>
            <person name="Bishop L."/>
            <person name="Fantoni G."/>
            <person name="Sherman B.T."/>
            <person name="Jiao X."/>
            <person name="Hu X."/>
            <person name="Yang J."/>
            <person name="Jones K."/>
            <person name="Raley C."/>
            <person name="Stephens R."/>
            <person name="Lempicki R.A."/>
            <person name="Kovacs J.A."/>
            <person name="Chen Z."/>
            <person name="Abouelleil A."/>
            <person name="Goldberg J."/>
            <person name="Priest M."/>
            <person name="Saif S."/>
            <person name="Sykes S."/>
            <person name="Young S."/>
            <person name="Zeng Q."/>
            <person name="Wortman J."/>
            <person name="Nusbaum C."/>
            <person name="Birren B."/>
            <person name="Gabriel S."/>
            <person name="Lander E."/>
        </authorList>
    </citation>
    <scope>NUCLEOTIDE SEQUENCE [LARGE SCALE GENOMIC DNA]</scope>
    <source>
        <strain evidence="1">RU7</strain>
    </source>
</reference>
<dbReference type="OrthoDB" id="2575228at2759"/>
<comment type="caution">
    <text evidence="1">The sequence shown here is derived from an EMBL/GenBank/DDBJ whole genome shotgun (WGS) entry which is preliminary data.</text>
</comment>
<accession>A0A0W4ZM30</accession>
<organism evidence="1 2">
    <name type="scientific">Pneumocystis jirovecii (strain RU7)</name>
    <name type="common">Human pneumocystis pneumonia agent</name>
    <dbReference type="NCBI Taxonomy" id="1408657"/>
    <lineage>
        <taxon>Eukaryota</taxon>
        <taxon>Fungi</taxon>
        <taxon>Dikarya</taxon>
        <taxon>Ascomycota</taxon>
        <taxon>Taphrinomycotina</taxon>
        <taxon>Pneumocystomycetes</taxon>
        <taxon>Pneumocystaceae</taxon>
        <taxon>Pneumocystis</taxon>
    </lineage>
</organism>
<proteinExistence type="predicted"/>
<dbReference type="EMBL" id="LFWA01000009">
    <property type="protein sequence ID" value="KTW29448.1"/>
    <property type="molecule type" value="Genomic_DNA"/>
</dbReference>
<keyword evidence="2" id="KW-1185">Reference proteome</keyword>
<dbReference type="VEuPathDB" id="FungiDB:T551_02064"/>
<dbReference type="Proteomes" id="UP000053447">
    <property type="component" value="Unassembled WGS sequence"/>
</dbReference>
<evidence type="ECO:0000313" key="1">
    <source>
        <dbReference type="EMBL" id="KTW29448.1"/>
    </source>
</evidence>
<dbReference type="GeneID" id="28940582"/>
<protein>
    <submittedName>
        <fullName evidence="1">Uncharacterized protein</fullName>
    </submittedName>
</protein>
<sequence length="458" mass="52171">MKTVFDPLCSPATEFVKSSPFLDDLESDYIFTQYPPDNLDYTHSNNFEKFLNTDFNRCKYDDEKDIGFFDDFSFLNPTGIHLEANNSIFQLSTLYDIPWTKSIFDKDLMHNDLQKGNASEGEEVSDIYVNLSDSASTNQIFDFSIKDTTERINQLDKKTIENKNIVLDENASGDQKNNPTLSCPSSLTNNISPFFGPSFTCPPTPHISSLIENKLKEPLTSDLELSAESSLKQINTQLGDITSKQLHCNEYEELSQINSFDCNTDTQLINDTFLENYYISDELFLKKRSFQDFSDDIYLSSKISLKKNKSMFPIKNNIYDHTFNSMIQDDSRMLSQSYISPNSTFTFDNNLSSTNYEQITNEKQDYMNASSSMPFEIYLPSTIASWSSPKHNYPVSIASIKNKPSKSINLKDIANLSPAKLKKIQKYPINSRSFINFTERDAEIILNGVAPSGSSKKH</sequence>
<dbReference type="RefSeq" id="XP_018229279.1">
    <property type="nucleotide sequence ID" value="XM_018374327.1"/>
</dbReference>
<gene>
    <name evidence="1" type="ORF">T551_02064</name>
</gene>
<name>A0A0W4ZM30_PNEJ7</name>